<keyword evidence="4 6" id="KW-0689">Ribosomal protein</keyword>
<comment type="function">
    <text evidence="6">One of the early assembly proteins it binds 23S rRNA. One of the proteins that surrounds the polypeptide exit tunnel on the outside of the ribosome. Forms the main docking site for trigger factor binding to the ribosome.</text>
</comment>
<comment type="similarity">
    <text evidence="1 6 7">Belongs to the universal ribosomal protein uL23 family.</text>
</comment>
<keyword evidence="3 6" id="KW-0694">RNA-binding</keyword>
<gene>
    <name evidence="6 8" type="primary">rplW</name>
    <name evidence="8" type="ORF">Pan216_09990</name>
</gene>
<sequence>MASRNPRAPEVKKGPALEPHQVLVRPIITEKGTHLVERRNTYAFEVHPLADKGQIRQAVEQLFSVSVTSVRTQNRIGKTRRFKGRKGRTAGWKKAYVTLSDADRISMF</sequence>
<dbReference type="GO" id="GO:0006412">
    <property type="term" value="P:translation"/>
    <property type="evidence" value="ECO:0007669"/>
    <property type="project" value="UniProtKB-UniRule"/>
</dbReference>
<dbReference type="Gene3D" id="3.30.70.330">
    <property type="match status" value="1"/>
</dbReference>
<dbReference type="InterPro" id="IPR013025">
    <property type="entry name" value="Ribosomal_uL23-like"/>
</dbReference>
<reference evidence="8 9" key="1">
    <citation type="submission" date="2019-02" db="EMBL/GenBank/DDBJ databases">
        <title>Deep-cultivation of Planctomycetes and their phenomic and genomic characterization uncovers novel biology.</title>
        <authorList>
            <person name="Wiegand S."/>
            <person name="Jogler M."/>
            <person name="Boedeker C."/>
            <person name="Pinto D."/>
            <person name="Vollmers J."/>
            <person name="Rivas-Marin E."/>
            <person name="Kohn T."/>
            <person name="Peeters S.H."/>
            <person name="Heuer A."/>
            <person name="Rast P."/>
            <person name="Oberbeckmann S."/>
            <person name="Bunk B."/>
            <person name="Jeske O."/>
            <person name="Meyerdierks A."/>
            <person name="Storesund J.E."/>
            <person name="Kallscheuer N."/>
            <person name="Luecker S."/>
            <person name="Lage O.M."/>
            <person name="Pohl T."/>
            <person name="Merkel B.J."/>
            <person name="Hornburger P."/>
            <person name="Mueller R.-W."/>
            <person name="Bruemmer F."/>
            <person name="Labrenz M."/>
            <person name="Spormann A.M."/>
            <person name="Op den Camp H."/>
            <person name="Overmann J."/>
            <person name="Amann R."/>
            <person name="Jetten M.S.M."/>
            <person name="Mascher T."/>
            <person name="Medema M.H."/>
            <person name="Devos D.P."/>
            <person name="Kaster A.-K."/>
            <person name="Ovreas L."/>
            <person name="Rohde M."/>
            <person name="Galperin M.Y."/>
            <person name="Jogler C."/>
        </authorList>
    </citation>
    <scope>NUCLEOTIDE SEQUENCE [LARGE SCALE GENOMIC DNA]</scope>
    <source>
        <strain evidence="8 9">Pan216</strain>
    </source>
</reference>
<keyword evidence="9" id="KW-1185">Reference proteome</keyword>
<dbReference type="HAMAP" id="MF_01369_B">
    <property type="entry name" value="Ribosomal_uL23_B"/>
    <property type="match status" value="1"/>
</dbReference>
<dbReference type="NCBIfam" id="NF004363">
    <property type="entry name" value="PRK05738.2-4"/>
    <property type="match status" value="1"/>
</dbReference>
<dbReference type="InterPro" id="IPR012678">
    <property type="entry name" value="Ribosomal_uL23/eL15/eS24_sf"/>
</dbReference>
<dbReference type="EMBL" id="CP036279">
    <property type="protein sequence ID" value="QDU60162.1"/>
    <property type="molecule type" value="Genomic_DNA"/>
</dbReference>
<dbReference type="Proteomes" id="UP000317093">
    <property type="component" value="Chromosome"/>
</dbReference>
<dbReference type="GO" id="GO:0005840">
    <property type="term" value="C:ribosome"/>
    <property type="evidence" value="ECO:0007669"/>
    <property type="project" value="UniProtKB-KW"/>
</dbReference>
<comment type="subunit">
    <text evidence="6">Part of the 50S ribosomal subunit. Contacts protein L29, and trigger factor when it is bound to the ribosome.</text>
</comment>
<name>A0A518AZM7_9BACT</name>
<dbReference type="GO" id="GO:1990904">
    <property type="term" value="C:ribonucleoprotein complex"/>
    <property type="evidence" value="ECO:0007669"/>
    <property type="project" value="UniProtKB-KW"/>
</dbReference>
<dbReference type="GO" id="GO:0019843">
    <property type="term" value="F:rRNA binding"/>
    <property type="evidence" value="ECO:0007669"/>
    <property type="project" value="UniProtKB-UniRule"/>
</dbReference>
<dbReference type="RefSeq" id="WP_145255574.1">
    <property type="nucleotide sequence ID" value="NZ_CP036279.1"/>
</dbReference>
<dbReference type="OrthoDB" id="9793353at2"/>
<dbReference type="InterPro" id="IPR012677">
    <property type="entry name" value="Nucleotide-bd_a/b_plait_sf"/>
</dbReference>
<accession>A0A518AZM7</accession>
<evidence type="ECO:0000313" key="9">
    <source>
        <dbReference type="Proteomes" id="UP000317093"/>
    </source>
</evidence>
<evidence type="ECO:0000256" key="1">
    <source>
        <dbReference type="ARBA" id="ARBA00006700"/>
    </source>
</evidence>
<keyword evidence="5 6" id="KW-0687">Ribonucleoprotein</keyword>
<dbReference type="KEGG" id="knv:Pan216_09990"/>
<evidence type="ECO:0000256" key="3">
    <source>
        <dbReference type="ARBA" id="ARBA00022884"/>
    </source>
</evidence>
<dbReference type="PANTHER" id="PTHR11620">
    <property type="entry name" value="60S RIBOSOMAL PROTEIN L23A"/>
    <property type="match status" value="1"/>
</dbReference>
<evidence type="ECO:0000256" key="7">
    <source>
        <dbReference type="RuleBase" id="RU003934"/>
    </source>
</evidence>
<organism evidence="8 9">
    <name type="scientific">Kolteria novifilia</name>
    <dbReference type="NCBI Taxonomy" id="2527975"/>
    <lineage>
        <taxon>Bacteria</taxon>
        <taxon>Pseudomonadati</taxon>
        <taxon>Planctomycetota</taxon>
        <taxon>Planctomycetia</taxon>
        <taxon>Kolteriales</taxon>
        <taxon>Kolteriaceae</taxon>
        <taxon>Kolteria</taxon>
    </lineage>
</organism>
<dbReference type="SUPFAM" id="SSF54189">
    <property type="entry name" value="Ribosomal proteins S24e, L23 and L15e"/>
    <property type="match status" value="1"/>
</dbReference>
<keyword evidence="2 6" id="KW-0699">rRNA-binding</keyword>
<dbReference type="AlphaFoldDB" id="A0A518AZM7"/>
<evidence type="ECO:0000256" key="5">
    <source>
        <dbReference type="ARBA" id="ARBA00023274"/>
    </source>
</evidence>
<protein>
    <recommendedName>
        <fullName evidence="6">Large ribosomal subunit protein uL23</fullName>
    </recommendedName>
</protein>
<evidence type="ECO:0000256" key="2">
    <source>
        <dbReference type="ARBA" id="ARBA00022730"/>
    </source>
</evidence>
<proteinExistence type="inferred from homology"/>
<dbReference type="GO" id="GO:0003735">
    <property type="term" value="F:structural constituent of ribosome"/>
    <property type="evidence" value="ECO:0007669"/>
    <property type="project" value="InterPro"/>
</dbReference>
<evidence type="ECO:0000256" key="4">
    <source>
        <dbReference type="ARBA" id="ARBA00022980"/>
    </source>
</evidence>
<dbReference type="FunFam" id="3.30.70.330:FF:000001">
    <property type="entry name" value="50S ribosomal protein L23"/>
    <property type="match status" value="1"/>
</dbReference>
<evidence type="ECO:0000256" key="6">
    <source>
        <dbReference type="HAMAP-Rule" id="MF_01369"/>
    </source>
</evidence>
<dbReference type="InterPro" id="IPR001014">
    <property type="entry name" value="Ribosomal_uL23_CS"/>
</dbReference>
<evidence type="ECO:0000313" key="8">
    <source>
        <dbReference type="EMBL" id="QDU60162.1"/>
    </source>
</evidence>
<dbReference type="PROSITE" id="PS00050">
    <property type="entry name" value="RIBOSOMAL_L23"/>
    <property type="match status" value="1"/>
</dbReference>
<dbReference type="Pfam" id="PF00276">
    <property type="entry name" value="Ribosomal_L23"/>
    <property type="match status" value="1"/>
</dbReference>